<dbReference type="PANTHER" id="PTHR12645">
    <property type="entry name" value="ALR/ERV"/>
    <property type="match status" value="1"/>
</dbReference>
<evidence type="ECO:0000256" key="5">
    <source>
        <dbReference type="ARBA" id="ARBA00023157"/>
    </source>
</evidence>
<comment type="catalytic activity">
    <reaction evidence="6 7">
        <text>2 R'C(R)SH + O2 = R'C(R)S-S(R)CR' + H2O2</text>
        <dbReference type="Rhea" id="RHEA:17357"/>
        <dbReference type="ChEBI" id="CHEBI:15379"/>
        <dbReference type="ChEBI" id="CHEBI:16240"/>
        <dbReference type="ChEBI" id="CHEBI:16520"/>
        <dbReference type="ChEBI" id="CHEBI:17412"/>
        <dbReference type="EC" id="1.8.3.2"/>
    </reaction>
</comment>
<dbReference type="EC" id="1.8.3.2" evidence="7"/>
<protein>
    <recommendedName>
        <fullName evidence="7">Sulfhydryl oxidase</fullName>
        <ecNumber evidence="7">1.8.3.2</ecNumber>
    </recommendedName>
</protein>
<dbReference type="GO" id="GO:0050660">
    <property type="term" value="F:flavin adenine dinucleotide binding"/>
    <property type="evidence" value="ECO:0007669"/>
    <property type="project" value="TreeGrafter"/>
</dbReference>
<evidence type="ECO:0000259" key="8">
    <source>
        <dbReference type="PROSITE" id="PS51324"/>
    </source>
</evidence>
<keyword evidence="2 7" id="KW-0285">Flavoprotein</keyword>
<dbReference type="InterPro" id="IPR017905">
    <property type="entry name" value="ERV/ALR_sulphydryl_oxidase"/>
</dbReference>
<dbReference type="InterPro" id="IPR039799">
    <property type="entry name" value="ALR/ERV"/>
</dbReference>
<evidence type="ECO:0000256" key="4">
    <source>
        <dbReference type="ARBA" id="ARBA00023002"/>
    </source>
</evidence>
<evidence type="ECO:0000256" key="1">
    <source>
        <dbReference type="ARBA" id="ARBA00001974"/>
    </source>
</evidence>
<dbReference type="EMBL" id="MK250094">
    <property type="protein sequence ID" value="QDY52464.1"/>
    <property type="molecule type" value="Genomic_DNA"/>
</dbReference>
<proteinExistence type="predicted"/>
<reference evidence="9" key="1">
    <citation type="submission" date="2018-11" db="EMBL/GenBank/DDBJ databases">
        <title>A distinct lineage of giant viruses engineers rhodopsin photosystems in predatory marine eukaryotes.</title>
        <authorList>
            <person name="Needham D.M."/>
            <person name="Yoshizawa S."/>
            <person name="Hosaka T."/>
            <person name="Poirier C."/>
            <person name="Choi C.-J."/>
            <person name="Hehenberger E."/>
            <person name="Irwin N.A.T."/>
            <person name="Wilken S."/>
            <person name="Yung C.-M."/>
            <person name="Bachy C."/>
            <person name="Kurihara R."/>
            <person name="Nakajima Y."/>
            <person name="Kojima K."/>
            <person name="Kimura-Someya T."/>
            <person name="Leonard G."/>
            <person name="Malmstrom R.R."/>
            <person name="Mende D."/>
            <person name="Olson D.K."/>
            <person name="Sudo Y."/>
            <person name="Sudek S."/>
            <person name="Richards T.A."/>
            <person name="DeLong E.F."/>
            <person name="Keeling P.J."/>
            <person name="Santoro A.E."/>
            <person name="Shirouzu M."/>
            <person name="Iwasaki W."/>
            <person name="Worden A.Z."/>
        </authorList>
    </citation>
    <scope>NUCLEOTIDE SEQUENCE</scope>
</reference>
<evidence type="ECO:0000256" key="2">
    <source>
        <dbReference type="ARBA" id="ARBA00022630"/>
    </source>
</evidence>
<dbReference type="Gene3D" id="1.20.120.310">
    <property type="entry name" value="ERV/ALR sulfhydryl oxidase domain"/>
    <property type="match status" value="1"/>
</dbReference>
<dbReference type="GO" id="GO:0016971">
    <property type="term" value="F:flavin-dependent sulfhydryl oxidase activity"/>
    <property type="evidence" value="ECO:0007669"/>
    <property type="project" value="InterPro"/>
</dbReference>
<keyword evidence="3 7" id="KW-0274">FAD</keyword>
<accession>A0A5B8IR31</accession>
<evidence type="ECO:0000256" key="7">
    <source>
        <dbReference type="RuleBase" id="RU371123"/>
    </source>
</evidence>
<dbReference type="SUPFAM" id="SSF69000">
    <property type="entry name" value="FAD-dependent thiol oxidase"/>
    <property type="match status" value="1"/>
</dbReference>
<dbReference type="PANTHER" id="PTHR12645:SF0">
    <property type="entry name" value="FAD-LINKED SULFHYDRYL OXIDASE ALR"/>
    <property type="match status" value="1"/>
</dbReference>
<dbReference type="Pfam" id="PF04777">
    <property type="entry name" value="Evr1_Alr"/>
    <property type="match status" value="1"/>
</dbReference>
<evidence type="ECO:0000256" key="6">
    <source>
        <dbReference type="ARBA" id="ARBA00048864"/>
    </source>
</evidence>
<name>A0A5B8IR31_9VIRU</name>
<evidence type="ECO:0000313" key="9">
    <source>
        <dbReference type="EMBL" id="QDY52464.1"/>
    </source>
</evidence>
<sequence>MSKKNNLALKCVFKENDFNSADGMLTYVWGPSLWHFLHTMSFNYPVKPTREDKMNYLNFMNSLKSILPCKYCRINLKKNFRDTKFSIKKLKDRKTFSKYIYELHNHINKMLGKKITISYDEVRNRYENFRSRCSDKNNKNNKNNKSNKSINYKCKNSKNCKKICKCLSNKKTVKKEKGCTNPINGIKSKCLIRIVPLQSKKKTFNMDPKCQATISKK</sequence>
<comment type="cofactor">
    <cofactor evidence="1 7">
        <name>FAD</name>
        <dbReference type="ChEBI" id="CHEBI:57692"/>
    </cofactor>
</comment>
<dbReference type="PROSITE" id="PS51324">
    <property type="entry name" value="ERV_ALR"/>
    <property type="match status" value="1"/>
</dbReference>
<evidence type="ECO:0000256" key="3">
    <source>
        <dbReference type="ARBA" id="ARBA00022827"/>
    </source>
</evidence>
<keyword evidence="5" id="KW-1015">Disulfide bond</keyword>
<dbReference type="InterPro" id="IPR036774">
    <property type="entry name" value="ERV/ALR_sulphydryl_oxid_sf"/>
</dbReference>
<feature type="domain" description="ERV/ALR sulfhydryl oxidase" evidence="8">
    <location>
        <begin position="19"/>
        <end position="126"/>
    </location>
</feature>
<organism evidence="9">
    <name type="scientific">Mimiviridae sp. ChoanoV1</name>
    <dbReference type="NCBI Taxonomy" id="2596887"/>
    <lineage>
        <taxon>Viruses</taxon>
        <taxon>Varidnaviria</taxon>
        <taxon>Bamfordvirae</taxon>
        <taxon>Nucleocytoviricota</taxon>
        <taxon>Megaviricetes</taxon>
        <taxon>Imitervirales</taxon>
        <taxon>Schizomimiviridae</taxon>
    </lineage>
</organism>
<keyword evidence="4 7" id="KW-0560">Oxidoreductase</keyword>
<gene>
    <name evidence="9" type="ORF">10_5</name>
</gene>